<protein>
    <submittedName>
        <fullName evidence="2">Uncharacterized protein</fullName>
    </submittedName>
</protein>
<dbReference type="STRING" id="159291.SAMN05920897_12215"/>
<gene>
    <name evidence="2" type="ORF">SAMN05920897_12215</name>
</gene>
<proteinExistence type="predicted"/>
<name>A0A1N6XC47_9SPIO</name>
<reference evidence="3" key="1">
    <citation type="submission" date="2017-01" db="EMBL/GenBank/DDBJ databases">
        <authorList>
            <person name="Varghese N."/>
            <person name="Submissions S."/>
        </authorList>
    </citation>
    <scope>NUCLEOTIDE SEQUENCE [LARGE SCALE GENOMIC DNA]</scope>
    <source>
        <strain evidence="3">ASpG1</strain>
    </source>
</reference>
<accession>A0A1N6XC47</accession>
<dbReference type="OrthoDB" id="9807855at2"/>
<evidence type="ECO:0000313" key="2">
    <source>
        <dbReference type="EMBL" id="SIQ99840.1"/>
    </source>
</evidence>
<organism evidence="2 3">
    <name type="scientific">Alkalispirochaeta americana</name>
    <dbReference type="NCBI Taxonomy" id="159291"/>
    <lineage>
        <taxon>Bacteria</taxon>
        <taxon>Pseudomonadati</taxon>
        <taxon>Spirochaetota</taxon>
        <taxon>Spirochaetia</taxon>
        <taxon>Spirochaetales</taxon>
        <taxon>Spirochaetaceae</taxon>
        <taxon>Alkalispirochaeta</taxon>
    </lineage>
</organism>
<evidence type="ECO:0000313" key="3">
    <source>
        <dbReference type="Proteomes" id="UP000186400"/>
    </source>
</evidence>
<evidence type="ECO:0000256" key="1">
    <source>
        <dbReference type="SAM" id="MobiDB-lite"/>
    </source>
</evidence>
<dbReference type="InterPro" id="IPR024530">
    <property type="entry name" value="QSregVF_b"/>
</dbReference>
<dbReference type="Pfam" id="PF12843">
    <property type="entry name" value="QSregVF_b"/>
    <property type="match status" value="1"/>
</dbReference>
<dbReference type="AlphaFoldDB" id="A0A1N6XC47"/>
<sequence>MIPGLEVDPDSLVRLANARMPFGRYQGELLLDVPLEYVLWFANRLPERMSSEGGDPSPGTARWLAVQFAAIHSFRFNGLEGLLRPLVEEGQEGDSAEGYPEGSFPGEEDDEIDWIMRIFE</sequence>
<dbReference type="Proteomes" id="UP000186400">
    <property type="component" value="Unassembled WGS sequence"/>
</dbReference>
<feature type="region of interest" description="Disordered" evidence="1">
    <location>
        <begin position="90"/>
        <end position="109"/>
    </location>
</feature>
<dbReference type="EMBL" id="FTMS01000022">
    <property type="protein sequence ID" value="SIQ99840.1"/>
    <property type="molecule type" value="Genomic_DNA"/>
</dbReference>
<keyword evidence="3" id="KW-1185">Reference proteome</keyword>